<comment type="caution">
    <text evidence="2">The sequence shown here is derived from an EMBL/GenBank/DDBJ whole genome shotgun (WGS) entry which is preliminary data.</text>
</comment>
<name>A0ABD3D593_9LAMI</name>
<organism evidence="2 3">
    <name type="scientific">Castilleja foliolosa</name>
    <dbReference type="NCBI Taxonomy" id="1961234"/>
    <lineage>
        <taxon>Eukaryota</taxon>
        <taxon>Viridiplantae</taxon>
        <taxon>Streptophyta</taxon>
        <taxon>Embryophyta</taxon>
        <taxon>Tracheophyta</taxon>
        <taxon>Spermatophyta</taxon>
        <taxon>Magnoliopsida</taxon>
        <taxon>eudicotyledons</taxon>
        <taxon>Gunneridae</taxon>
        <taxon>Pentapetalae</taxon>
        <taxon>asterids</taxon>
        <taxon>lamiids</taxon>
        <taxon>Lamiales</taxon>
        <taxon>Orobanchaceae</taxon>
        <taxon>Pedicularideae</taxon>
        <taxon>Castillejinae</taxon>
        <taxon>Castilleja</taxon>
    </lineage>
</organism>
<reference evidence="3" key="1">
    <citation type="journal article" date="2024" name="IScience">
        <title>Strigolactones Initiate the Formation of Haustorium-like Structures in Castilleja.</title>
        <authorList>
            <person name="Buerger M."/>
            <person name="Peterson D."/>
            <person name="Chory J."/>
        </authorList>
    </citation>
    <scope>NUCLEOTIDE SEQUENCE [LARGE SCALE GENOMIC DNA]</scope>
</reference>
<evidence type="ECO:0000256" key="1">
    <source>
        <dbReference type="SAM" id="SignalP"/>
    </source>
</evidence>
<proteinExistence type="predicted"/>
<keyword evidence="3" id="KW-1185">Reference proteome</keyword>
<evidence type="ECO:0000313" key="2">
    <source>
        <dbReference type="EMBL" id="KAL3635942.1"/>
    </source>
</evidence>
<evidence type="ECO:0000313" key="3">
    <source>
        <dbReference type="Proteomes" id="UP001632038"/>
    </source>
</evidence>
<sequence length="74" mass="8349">MNSMRLFTTVLFMFMLIFVTESWQRRGYARQRAIGSRDFASVQPIARWFAGLRAFSVATAEAFAVVVIAPATVN</sequence>
<feature type="chain" id="PRO_5044777723" evidence="1">
    <location>
        <begin position="23"/>
        <end position="74"/>
    </location>
</feature>
<accession>A0ABD3D593</accession>
<dbReference type="EMBL" id="JAVIJP010000027">
    <property type="protein sequence ID" value="KAL3635942.1"/>
    <property type="molecule type" value="Genomic_DNA"/>
</dbReference>
<gene>
    <name evidence="2" type="ORF">CASFOL_020489</name>
</gene>
<feature type="signal peptide" evidence="1">
    <location>
        <begin position="1"/>
        <end position="22"/>
    </location>
</feature>
<keyword evidence="1" id="KW-0732">Signal</keyword>
<dbReference type="AlphaFoldDB" id="A0ABD3D593"/>
<dbReference type="Proteomes" id="UP001632038">
    <property type="component" value="Unassembled WGS sequence"/>
</dbReference>
<protein>
    <submittedName>
        <fullName evidence="2">Uncharacterized protein</fullName>
    </submittedName>
</protein>